<evidence type="ECO:0000256" key="2">
    <source>
        <dbReference type="ARBA" id="ARBA00001913"/>
    </source>
</evidence>
<keyword evidence="9 10" id="KW-0456">Lyase</keyword>
<sequence length="309" mass="32693">MASWKCRTSTAWLLIRSIRNTRLSASKMATLSFSPWSSAGWTRRSTYAAAATAAFLCTLLTGSVPVIAASSIDGTAGANFNAPAGFPKPTRNLPRAVQPLRIPAGTTIDFHDAAISGTTSGSSEYQLPVVIVEPGATVKNLIVEAPAADGVHCQATCTLDSVWFPNVGEDAGTLEDGSSANSVMTIDGGGARHAHDKVFQIDGAGSVIVRNFSADDVGTLIRSCGNCLHQYRRHIEVINSLIRDGHYHVGGININYGDTAKFANITVIGNRLPLCQESLGSKGGKATFLPYKGPDKYCQYDPATIINAY</sequence>
<name>A0A9Q2ZNY6_9MICO</name>
<comment type="subcellular location">
    <subcellularLocation>
        <location evidence="3 10">Secreted</location>
    </subcellularLocation>
</comment>
<dbReference type="PANTHER" id="PTHR33407">
    <property type="entry name" value="PECTATE LYASE F-RELATED"/>
    <property type="match status" value="1"/>
</dbReference>
<comment type="catalytic activity">
    <reaction evidence="1 10">
        <text>Eliminative cleavage of (1-&gt;4)-alpha-D-galacturonan to give oligosaccharides with 4-deoxy-alpha-D-galact-4-enuronosyl groups at their non-reducing ends.</text>
        <dbReference type="EC" id="4.2.2.2"/>
    </reaction>
</comment>
<reference evidence="11" key="1">
    <citation type="submission" date="2021-05" db="EMBL/GenBank/DDBJ databases">
        <title>Whole genome sequence of Curtobacterium flaccumfaciens pv. flaccumfaciens strain CFBP 3417.</title>
        <authorList>
            <person name="Osdaghi E."/>
            <person name="Taghouti G."/>
            <person name="Portier P."/>
            <person name="Fazliarab A."/>
            <person name="Taghavi S.M."/>
            <person name="Briand M."/>
            <person name="Le-Saux M."/>
            <person name="Jacques M.-A."/>
        </authorList>
    </citation>
    <scope>NUCLEOTIDE SEQUENCE</scope>
    <source>
        <strain evidence="11">CFBP 3417</strain>
    </source>
</reference>
<dbReference type="GO" id="GO:0005576">
    <property type="term" value="C:extracellular region"/>
    <property type="evidence" value="ECO:0007669"/>
    <property type="project" value="UniProtKB-SubCell"/>
</dbReference>
<comment type="caution">
    <text evidence="11">The sequence shown here is derived from an EMBL/GenBank/DDBJ whole genome shotgun (WGS) entry which is preliminary data.</text>
</comment>
<evidence type="ECO:0000313" key="12">
    <source>
        <dbReference type="Proteomes" id="UP000709437"/>
    </source>
</evidence>
<proteinExistence type="inferred from homology"/>
<dbReference type="GO" id="GO:0045490">
    <property type="term" value="P:pectin catabolic process"/>
    <property type="evidence" value="ECO:0007669"/>
    <property type="project" value="TreeGrafter"/>
</dbReference>
<keyword evidence="8 10" id="KW-0106">Calcium</keyword>
<comment type="cofactor">
    <cofactor evidence="2 10">
        <name>Ca(2+)</name>
        <dbReference type="ChEBI" id="CHEBI:29108"/>
    </cofactor>
</comment>
<evidence type="ECO:0000256" key="3">
    <source>
        <dbReference type="ARBA" id="ARBA00004613"/>
    </source>
</evidence>
<dbReference type="Proteomes" id="UP000709437">
    <property type="component" value="Unassembled WGS sequence"/>
</dbReference>
<dbReference type="InterPro" id="IPR004898">
    <property type="entry name" value="Pectate_lyase_PlyH/PlyE-like"/>
</dbReference>
<dbReference type="PANTHER" id="PTHR33407:SF9">
    <property type="entry name" value="PECTATE LYASE F-RELATED"/>
    <property type="match status" value="1"/>
</dbReference>
<dbReference type="RefSeq" id="WP_164941293.1">
    <property type="nucleotide sequence ID" value="NZ_CP041260.1"/>
</dbReference>
<protein>
    <recommendedName>
        <fullName evidence="5 10">Pectate lyase</fullName>
        <ecNumber evidence="5 10">4.2.2.2</ecNumber>
    </recommendedName>
</protein>
<organism evidence="11 12">
    <name type="scientific">Curtobacterium flaccumfaciens pv. flaccumfaciens</name>
    <dbReference type="NCBI Taxonomy" id="138532"/>
    <lineage>
        <taxon>Bacteria</taxon>
        <taxon>Bacillati</taxon>
        <taxon>Actinomycetota</taxon>
        <taxon>Actinomycetes</taxon>
        <taxon>Micrococcales</taxon>
        <taxon>Microbacteriaceae</taxon>
        <taxon>Curtobacterium</taxon>
    </lineage>
</organism>
<evidence type="ECO:0000256" key="6">
    <source>
        <dbReference type="ARBA" id="ARBA00022525"/>
    </source>
</evidence>
<dbReference type="Pfam" id="PF03211">
    <property type="entry name" value="Pectate_lyase"/>
    <property type="match status" value="1"/>
</dbReference>
<evidence type="ECO:0000256" key="4">
    <source>
        <dbReference type="ARBA" id="ARBA00006463"/>
    </source>
</evidence>
<evidence type="ECO:0000256" key="7">
    <source>
        <dbReference type="ARBA" id="ARBA00022729"/>
    </source>
</evidence>
<keyword evidence="6 10" id="KW-0964">Secreted</keyword>
<comment type="similarity">
    <text evidence="4 10">Belongs to the polysaccharide lyase 3 family.</text>
</comment>
<evidence type="ECO:0000256" key="5">
    <source>
        <dbReference type="ARBA" id="ARBA00012272"/>
    </source>
</evidence>
<evidence type="ECO:0000256" key="8">
    <source>
        <dbReference type="ARBA" id="ARBA00022837"/>
    </source>
</evidence>
<evidence type="ECO:0000256" key="1">
    <source>
        <dbReference type="ARBA" id="ARBA00000695"/>
    </source>
</evidence>
<dbReference type="EMBL" id="JAHEWX010000022">
    <property type="protein sequence ID" value="MBT1543019.1"/>
    <property type="molecule type" value="Genomic_DNA"/>
</dbReference>
<evidence type="ECO:0000256" key="9">
    <source>
        <dbReference type="ARBA" id="ARBA00023239"/>
    </source>
</evidence>
<dbReference type="GO" id="GO:0030570">
    <property type="term" value="F:pectate lyase activity"/>
    <property type="evidence" value="ECO:0007669"/>
    <property type="project" value="UniProtKB-UniRule"/>
</dbReference>
<dbReference type="Gene3D" id="2.160.20.10">
    <property type="entry name" value="Single-stranded right-handed beta-helix, Pectin lyase-like"/>
    <property type="match status" value="1"/>
</dbReference>
<dbReference type="EC" id="4.2.2.2" evidence="5 10"/>
<dbReference type="InterPro" id="IPR012334">
    <property type="entry name" value="Pectin_lyas_fold"/>
</dbReference>
<accession>A0A9Q2ZNY6</accession>
<dbReference type="InterPro" id="IPR011050">
    <property type="entry name" value="Pectin_lyase_fold/virulence"/>
</dbReference>
<evidence type="ECO:0000313" key="11">
    <source>
        <dbReference type="EMBL" id="MBT1543019.1"/>
    </source>
</evidence>
<dbReference type="SUPFAM" id="SSF51126">
    <property type="entry name" value="Pectin lyase-like"/>
    <property type="match status" value="1"/>
</dbReference>
<dbReference type="AlphaFoldDB" id="A0A9Q2ZNY6"/>
<keyword evidence="7" id="KW-0732">Signal</keyword>
<comment type="function">
    <text evidence="10">Catalyzes the depolymerization of both polygalacturonate and pectins of methyl esterification degree from 22 to 89%, with an endo mode of action. In contrast to the majority of pectate lyases, displays high activity on highly methylated pectins.</text>
</comment>
<evidence type="ECO:0000256" key="10">
    <source>
        <dbReference type="RuleBase" id="RU367009"/>
    </source>
</evidence>
<gene>
    <name evidence="11" type="ORF">KK103_14725</name>
</gene>